<evidence type="ECO:0000313" key="1">
    <source>
        <dbReference type="EMBL" id="KAF3693074.1"/>
    </source>
</evidence>
<accession>A0A6G1PSG1</accession>
<protein>
    <submittedName>
        <fullName evidence="1">Uncharacterized protein</fullName>
    </submittedName>
</protein>
<dbReference type="Proteomes" id="UP000503349">
    <property type="component" value="Chromosome 8"/>
</dbReference>
<keyword evidence="2" id="KW-1185">Reference proteome</keyword>
<evidence type="ECO:0000313" key="2">
    <source>
        <dbReference type="Proteomes" id="UP000503349"/>
    </source>
</evidence>
<gene>
    <name evidence="1" type="ORF">EXN66_Car008750</name>
</gene>
<reference evidence="2" key="2">
    <citation type="submission" date="2019-02" db="EMBL/GenBank/DDBJ databases">
        <title>Opniocepnalus argus Var Kimnra genome.</title>
        <authorList>
            <person name="Zhou C."/>
            <person name="Xiao S."/>
        </authorList>
    </citation>
    <scope>NUCLEOTIDE SEQUENCE [LARGE SCALE GENOMIC DNA]</scope>
</reference>
<dbReference type="EMBL" id="CM015719">
    <property type="protein sequence ID" value="KAF3693074.1"/>
    <property type="molecule type" value="Genomic_DNA"/>
</dbReference>
<name>A0A6G1PSG1_CHAAH</name>
<organism evidence="1 2">
    <name type="scientific">Channa argus</name>
    <name type="common">Northern snakehead</name>
    <name type="synonym">Ophicephalus argus</name>
    <dbReference type="NCBI Taxonomy" id="215402"/>
    <lineage>
        <taxon>Eukaryota</taxon>
        <taxon>Metazoa</taxon>
        <taxon>Chordata</taxon>
        <taxon>Craniata</taxon>
        <taxon>Vertebrata</taxon>
        <taxon>Euteleostomi</taxon>
        <taxon>Actinopterygii</taxon>
        <taxon>Neopterygii</taxon>
        <taxon>Teleostei</taxon>
        <taxon>Neoteleostei</taxon>
        <taxon>Acanthomorphata</taxon>
        <taxon>Anabantaria</taxon>
        <taxon>Anabantiformes</taxon>
        <taxon>Channoidei</taxon>
        <taxon>Channidae</taxon>
        <taxon>Channa</taxon>
    </lineage>
</organism>
<reference evidence="1 2" key="1">
    <citation type="submission" date="2019-02" db="EMBL/GenBank/DDBJ databases">
        <title>Opniocepnalus argus genome.</title>
        <authorList>
            <person name="Zhou C."/>
            <person name="Xiao S."/>
        </authorList>
    </citation>
    <scope>NUCLEOTIDE SEQUENCE [LARGE SCALE GENOMIC DNA]</scope>
    <source>
        <strain evidence="1">OARG1902GOOAL</strain>
        <tissue evidence="1">Muscle</tissue>
    </source>
</reference>
<dbReference type="AlphaFoldDB" id="A0A6G1PSG1"/>
<proteinExistence type="predicted"/>
<sequence length="50" mass="5693">MSNHKNTFIEILLQHTFLALQSPPQKIIFNPDYLPIGANEDLDSLLNTLI</sequence>